<protein>
    <recommendedName>
        <fullName evidence="5">Zn(2)-C6 fungal-type domain-containing protein</fullName>
    </recommendedName>
</protein>
<dbReference type="AlphaFoldDB" id="B0Y9P0"/>
<dbReference type="GO" id="GO:0003677">
    <property type="term" value="F:DNA binding"/>
    <property type="evidence" value="ECO:0007669"/>
    <property type="project" value="UniProtKB-KW"/>
</dbReference>
<dbReference type="GO" id="GO:0000981">
    <property type="term" value="F:DNA-binding transcription factor activity, RNA polymerase II-specific"/>
    <property type="evidence" value="ECO:0007669"/>
    <property type="project" value="InterPro"/>
</dbReference>
<name>B0Y9P0_ASPFC</name>
<evidence type="ECO:0000256" key="3">
    <source>
        <dbReference type="ARBA" id="ARBA00023163"/>
    </source>
</evidence>
<gene>
    <name evidence="6" type="ORF">AFUB_081750</name>
</gene>
<dbReference type="GO" id="GO:0008270">
    <property type="term" value="F:zinc ion binding"/>
    <property type="evidence" value="ECO:0007669"/>
    <property type="project" value="InterPro"/>
</dbReference>
<dbReference type="SMART" id="SM00066">
    <property type="entry name" value="GAL4"/>
    <property type="match status" value="1"/>
</dbReference>
<dbReference type="Pfam" id="PF00172">
    <property type="entry name" value="Zn_clus"/>
    <property type="match status" value="1"/>
</dbReference>
<dbReference type="Pfam" id="PF11951">
    <property type="entry name" value="Fungal_trans_2"/>
    <property type="match status" value="1"/>
</dbReference>
<evidence type="ECO:0000259" key="5">
    <source>
        <dbReference type="PROSITE" id="PS50048"/>
    </source>
</evidence>
<keyword evidence="1" id="KW-0805">Transcription regulation</keyword>
<reference evidence="6 7" key="1">
    <citation type="journal article" date="2008" name="PLoS Genet.">
        <title>Genomic islands in the pathogenic filamentous fungus Aspergillus fumigatus.</title>
        <authorList>
            <person name="Fedorova N.D."/>
            <person name="Khaldi N."/>
            <person name="Joardar V.S."/>
            <person name="Maiti R."/>
            <person name="Amedeo P."/>
            <person name="Anderson M.J."/>
            <person name="Crabtree J."/>
            <person name="Silva J.C."/>
            <person name="Badger J.H."/>
            <person name="Albarraq A."/>
            <person name="Angiuoli S."/>
            <person name="Bussey H."/>
            <person name="Bowyer P."/>
            <person name="Cotty P.J."/>
            <person name="Dyer P.S."/>
            <person name="Egan A."/>
            <person name="Galens K."/>
            <person name="Fraser-Liggett C.M."/>
            <person name="Haas B.J."/>
            <person name="Inman J.M."/>
            <person name="Kent R."/>
            <person name="Lemieux S."/>
            <person name="Malavazi I."/>
            <person name="Orvis J."/>
            <person name="Roemer T."/>
            <person name="Ronning C.M."/>
            <person name="Sundaram J.P."/>
            <person name="Sutton G."/>
            <person name="Turner G."/>
            <person name="Venter J.C."/>
            <person name="White O.R."/>
            <person name="Whitty B.R."/>
            <person name="Youngman P."/>
            <person name="Wolfe K.H."/>
            <person name="Goldman G.H."/>
            <person name="Wortman J.R."/>
            <person name="Jiang B."/>
            <person name="Denning D.W."/>
            <person name="Nierman W.C."/>
        </authorList>
    </citation>
    <scope>NUCLEOTIDE SEQUENCE [LARGE SCALE GENOMIC DNA]</scope>
    <source>
        <strain evidence="7">CBS 144.89 / FGSC A1163 / CEA10</strain>
    </source>
</reference>
<keyword evidence="4" id="KW-0539">Nucleus</keyword>
<dbReference type="Proteomes" id="UP000001699">
    <property type="component" value="Unassembled WGS sequence"/>
</dbReference>
<evidence type="ECO:0000256" key="1">
    <source>
        <dbReference type="ARBA" id="ARBA00023015"/>
    </source>
</evidence>
<evidence type="ECO:0000313" key="6">
    <source>
        <dbReference type="EMBL" id="EDP48733.1"/>
    </source>
</evidence>
<keyword evidence="7" id="KW-1185">Reference proteome</keyword>
<dbReference type="HOGENOM" id="CLU_021916_1_0_1"/>
<keyword evidence="3" id="KW-0804">Transcription</keyword>
<evidence type="ECO:0000256" key="2">
    <source>
        <dbReference type="ARBA" id="ARBA00023125"/>
    </source>
</evidence>
<dbReference type="SUPFAM" id="SSF57701">
    <property type="entry name" value="Zn2/Cys6 DNA-binding domain"/>
    <property type="match status" value="1"/>
</dbReference>
<organism evidence="6 7">
    <name type="scientific">Aspergillus fumigatus (strain CBS 144.89 / FGSC A1163 / CEA10)</name>
    <name type="common">Neosartorya fumigata</name>
    <dbReference type="NCBI Taxonomy" id="451804"/>
    <lineage>
        <taxon>Eukaryota</taxon>
        <taxon>Fungi</taxon>
        <taxon>Dikarya</taxon>
        <taxon>Ascomycota</taxon>
        <taxon>Pezizomycotina</taxon>
        <taxon>Eurotiomycetes</taxon>
        <taxon>Eurotiomycetidae</taxon>
        <taxon>Eurotiales</taxon>
        <taxon>Aspergillaceae</taxon>
        <taxon>Aspergillus</taxon>
        <taxon>Aspergillus subgen. Fumigati</taxon>
    </lineage>
</organism>
<evidence type="ECO:0000256" key="4">
    <source>
        <dbReference type="ARBA" id="ARBA00023242"/>
    </source>
</evidence>
<dbReference type="CDD" id="cd00067">
    <property type="entry name" value="GAL4"/>
    <property type="match status" value="1"/>
</dbReference>
<dbReference type="PROSITE" id="PS50048">
    <property type="entry name" value="ZN2_CY6_FUNGAL_2"/>
    <property type="match status" value="1"/>
</dbReference>
<feature type="domain" description="Zn(2)-C6 fungal-type" evidence="5">
    <location>
        <begin position="81"/>
        <end position="109"/>
    </location>
</feature>
<keyword evidence="2" id="KW-0238">DNA-binding</keyword>
<sequence length="336" mass="37100">MLLSGIAPKKEKKHGQAIQPTADCALASASSQPGLLHNIELQETPFMQVLFILLLLLSIYRSCLSSRDGKPIASSLNRRRQCWECRRRRLVCDFSLPGCRKCYTAGVECPGYDEKKPLKWVTTCEVDIPASEEDCSAELGCRSIDVISQMYGDSFFPVLLSPPAVLADIIRINHLRLQAFSHSSTESEGKALALLGRITAVSPEQRAISCVSPEKGIIFGHVYRSAVILYCTLSLQSLCILPQTAQLRSMTVTHAKELSSYLNQACGAPGKCMLWPLVVTAVCAQGNLDMQQFVNRQLSTLGTDIGTPLPLLAAVVSRRFWKSKSRTWDACFDRPY</sequence>
<dbReference type="InterPro" id="IPR001138">
    <property type="entry name" value="Zn2Cys6_DnaBD"/>
</dbReference>
<evidence type="ECO:0000313" key="7">
    <source>
        <dbReference type="Proteomes" id="UP000001699"/>
    </source>
</evidence>
<dbReference type="InterPro" id="IPR021858">
    <property type="entry name" value="Fun_TF"/>
</dbReference>
<dbReference type="OrthoDB" id="19261at2759"/>
<dbReference type="PhylomeDB" id="B0Y9P0"/>
<dbReference type="VEuPathDB" id="FungiDB:AFUB_081750"/>
<accession>B0Y9P0</accession>
<proteinExistence type="predicted"/>
<dbReference type="EMBL" id="DS499600">
    <property type="protein sequence ID" value="EDP48733.1"/>
    <property type="molecule type" value="Genomic_DNA"/>
</dbReference>
<dbReference type="InterPro" id="IPR036864">
    <property type="entry name" value="Zn2-C6_fun-type_DNA-bd_sf"/>
</dbReference>